<organism evidence="5 6">
    <name type="scientific">Parapedobacter defluvii</name>
    <dbReference type="NCBI Taxonomy" id="2045106"/>
    <lineage>
        <taxon>Bacteria</taxon>
        <taxon>Pseudomonadati</taxon>
        <taxon>Bacteroidota</taxon>
        <taxon>Sphingobacteriia</taxon>
        <taxon>Sphingobacteriales</taxon>
        <taxon>Sphingobacteriaceae</taxon>
        <taxon>Parapedobacter</taxon>
    </lineage>
</organism>
<dbReference type="RefSeq" id="WP_188749975.1">
    <property type="nucleotide sequence ID" value="NZ_BMIK01000005.1"/>
</dbReference>
<dbReference type="EMBL" id="BMIK01000005">
    <property type="protein sequence ID" value="GGC27178.1"/>
    <property type="molecule type" value="Genomic_DNA"/>
</dbReference>
<dbReference type="SUPFAM" id="SSF46689">
    <property type="entry name" value="Homeodomain-like"/>
    <property type="match status" value="2"/>
</dbReference>
<sequence>MKKSHVIPKALIPENRSFVIRKQIEPYFDPTFHLHPEFQISYVMEGEGNRFVGDSIKPFKANDLVLIGPNLPHVWRSHNAYFEKDSQLSTTVVVIYFHDYFLGEIIHDKEEFESIKHLFQRSQCGIEITGNTQKQVSRLMLELLELSGADSIIHLLKILNTIAMSNECHLITDTHSKSYNTEAETDRMNKVYEFIMKNFHRKIHLEEVASIASMTCTSFSRYFKSRVNQSFSDFLKEIRIEYACKLLKEGKMSIDRIGYECGFQSLTNFNKQFKMVTGKQPHQYRNEYLKVALETYHHYH</sequence>
<evidence type="ECO:0000259" key="4">
    <source>
        <dbReference type="PROSITE" id="PS01124"/>
    </source>
</evidence>
<keyword evidence="3" id="KW-0804">Transcription</keyword>
<reference evidence="6" key="1">
    <citation type="journal article" date="2019" name="Int. J. Syst. Evol. Microbiol.">
        <title>The Global Catalogue of Microorganisms (GCM) 10K type strain sequencing project: providing services to taxonomists for standard genome sequencing and annotation.</title>
        <authorList>
            <consortium name="The Broad Institute Genomics Platform"/>
            <consortium name="The Broad Institute Genome Sequencing Center for Infectious Disease"/>
            <person name="Wu L."/>
            <person name="Ma J."/>
        </authorList>
    </citation>
    <scope>NUCLEOTIDE SEQUENCE [LARGE SCALE GENOMIC DNA]</scope>
    <source>
        <strain evidence="6">CGMCC 1.15342</strain>
    </source>
</reference>
<dbReference type="Gene3D" id="1.10.10.60">
    <property type="entry name" value="Homeodomain-like"/>
    <property type="match status" value="2"/>
</dbReference>
<dbReference type="Proteomes" id="UP000597338">
    <property type="component" value="Unassembled WGS sequence"/>
</dbReference>
<dbReference type="InterPro" id="IPR009057">
    <property type="entry name" value="Homeodomain-like_sf"/>
</dbReference>
<evidence type="ECO:0000256" key="1">
    <source>
        <dbReference type="ARBA" id="ARBA00023015"/>
    </source>
</evidence>
<protein>
    <submittedName>
        <fullName evidence="5">AraC family transcriptional regulator</fullName>
    </submittedName>
</protein>
<evidence type="ECO:0000256" key="2">
    <source>
        <dbReference type="ARBA" id="ARBA00023125"/>
    </source>
</evidence>
<gene>
    <name evidence="5" type="ORF">GCM10011386_19050</name>
</gene>
<dbReference type="SMART" id="SM00342">
    <property type="entry name" value="HTH_ARAC"/>
    <property type="match status" value="1"/>
</dbReference>
<dbReference type="SUPFAM" id="SSF51182">
    <property type="entry name" value="RmlC-like cupins"/>
    <property type="match status" value="1"/>
</dbReference>
<comment type="caution">
    <text evidence="5">The sequence shown here is derived from an EMBL/GenBank/DDBJ whole genome shotgun (WGS) entry which is preliminary data.</text>
</comment>
<evidence type="ECO:0000313" key="6">
    <source>
        <dbReference type="Proteomes" id="UP000597338"/>
    </source>
</evidence>
<dbReference type="InterPro" id="IPR014710">
    <property type="entry name" value="RmlC-like_jellyroll"/>
</dbReference>
<evidence type="ECO:0000256" key="3">
    <source>
        <dbReference type="ARBA" id="ARBA00023163"/>
    </source>
</evidence>
<dbReference type="PANTHER" id="PTHR43280:SF34">
    <property type="entry name" value="ARAC-FAMILY TRANSCRIPTIONAL REGULATOR"/>
    <property type="match status" value="1"/>
</dbReference>
<accession>A0ABQ1LNK1</accession>
<dbReference type="PANTHER" id="PTHR43280">
    <property type="entry name" value="ARAC-FAMILY TRANSCRIPTIONAL REGULATOR"/>
    <property type="match status" value="1"/>
</dbReference>
<proteinExistence type="predicted"/>
<dbReference type="PROSITE" id="PS01124">
    <property type="entry name" value="HTH_ARAC_FAMILY_2"/>
    <property type="match status" value="1"/>
</dbReference>
<dbReference type="InterPro" id="IPR003313">
    <property type="entry name" value="AraC-bd"/>
</dbReference>
<dbReference type="Gene3D" id="2.60.120.10">
    <property type="entry name" value="Jelly Rolls"/>
    <property type="match status" value="1"/>
</dbReference>
<feature type="domain" description="HTH araC/xylS-type" evidence="4">
    <location>
        <begin position="189"/>
        <end position="287"/>
    </location>
</feature>
<keyword evidence="1" id="KW-0805">Transcription regulation</keyword>
<keyword evidence="2" id="KW-0238">DNA-binding</keyword>
<dbReference type="InterPro" id="IPR018060">
    <property type="entry name" value="HTH_AraC"/>
</dbReference>
<name>A0ABQ1LNK1_9SPHI</name>
<dbReference type="Pfam" id="PF12833">
    <property type="entry name" value="HTH_18"/>
    <property type="match status" value="1"/>
</dbReference>
<dbReference type="InterPro" id="IPR011051">
    <property type="entry name" value="RmlC_Cupin_sf"/>
</dbReference>
<evidence type="ECO:0000313" key="5">
    <source>
        <dbReference type="EMBL" id="GGC27178.1"/>
    </source>
</evidence>
<keyword evidence="6" id="KW-1185">Reference proteome</keyword>
<dbReference type="Pfam" id="PF02311">
    <property type="entry name" value="AraC_binding"/>
    <property type="match status" value="1"/>
</dbReference>